<sequence length="435" mass="47699">MSEEEKDLLARIGRLAGQINRHKNQQVNPDSAPAAPVNNYARHRAHPYFRGAPRGRARGNRGGYSHQHRTLQAHNPPVAAHGTSESSLGLNSSQWVARNDRHRQLINADVYQKDSQNRAKAIEATRAQKEKDWRKGEKQRFRAYLTQQGGGSGPAANSPALGAKNELTIEGIRFYVMPGGKKLVKVPGKTDFSGGFRDIDSPLVDGANSLATTPKTAIVSGVKFFRTKTGSLVVNRVIQDHRRSGVKKIGQRCKVFSTTGSCPKGPQCRFTHDPIKVALCKDFLKSGTCPNGDACDLSHKMTPERAPNCLHYAKGNCTKAACSFTHSKAPPSAPVCNDFGFLGYCDKGADCTERHVFECPNFSNTGKCSVRGCKLLHRERASVLRELNRDNYMEDVSSDDDAADSDDVDSDDVAEFIDADSDASDIESHQDFIRV</sequence>
<dbReference type="Proteomes" id="UP001163324">
    <property type="component" value="Chromosome 1"/>
</dbReference>
<protein>
    <submittedName>
        <fullName evidence="1">Uncharacterized protein</fullName>
    </submittedName>
</protein>
<keyword evidence="2" id="KW-1185">Reference proteome</keyword>
<organism evidence="1 2">
    <name type="scientific">Trichothecium roseum</name>
    <dbReference type="NCBI Taxonomy" id="47278"/>
    <lineage>
        <taxon>Eukaryota</taxon>
        <taxon>Fungi</taxon>
        <taxon>Dikarya</taxon>
        <taxon>Ascomycota</taxon>
        <taxon>Pezizomycotina</taxon>
        <taxon>Sordariomycetes</taxon>
        <taxon>Hypocreomycetidae</taxon>
        <taxon>Hypocreales</taxon>
        <taxon>Hypocreales incertae sedis</taxon>
        <taxon>Trichothecium</taxon>
    </lineage>
</organism>
<reference evidence="1" key="1">
    <citation type="submission" date="2022-10" db="EMBL/GenBank/DDBJ databases">
        <title>Complete Genome of Trichothecium roseum strain YXFP-22015, a Plant Pathogen Isolated from Citrus.</title>
        <authorList>
            <person name="Wang Y."/>
            <person name="Zhu L."/>
        </authorList>
    </citation>
    <scope>NUCLEOTIDE SEQUENCE</scope>
    <source>
        <strain evidence="1">YXFP-22015</strain>
    </source>
</reference>
<dbReference type="EMBL" id="CM047940">
    <property type="protein sequence ID" value="KAI9904845.1"/>
    <property type="molecule type" value="Genomic_DNA"/>
</dbReference>
<evidence type="ECO:0000313" key="2">
    <source>
        <dbReference type="Proteomes" id="UP001163324"/>
    </source>
</evidence>
<evidence type="ECO:0000313" key="1">
    <source>
        <dbReference type="EMBL" id="KAI9904845.1"/>
    </source>
</evidence>
<accession>A0ACC0VG79</accession>
<proteinExistence type="predicted"/>
<comment type="caution">
    <text evidence="1">The sequence shown here is derived from an EMBL/GenBank/DDBJ whole genome shotgun (WGS) entry which is preliminary data.</text>
</comment>
<name>A0ACC0VG79_9HYPO</name>
<gene>
    <name evidence="1" type="ORF">N3K66_001374</name>
</gene>